<dbReference type="KEGG" id="lmd:METH_02945"/>
<dbReference type="HOGENOM" id="CLU_2880384_0_0_5"/>
<dbReference type="PATRIC" id="fig|999552.6.peg.586"/>
<dbReference type="AlphaFoldDB" id="V9W113"/>
<gene>
    <name evidence="1" type="ORF">METH_02945</name>
</gene>
<keyword evidence="2" id="KW-1185">Reference proteome</keyword>
<reference evidence="1 2" key="1">
    <citation type="submission" date="2013-09" db="EMBL/GenBank/DDBJ databases">
        <authorList>
            <consortium name="DOE Joint Genome Institute"/>
            <person name="Klenk H.-P."/>
            <person name="Huntemann M."/>
            <person name="Han J."/>
            <person name="Chen A."/>
            <person name="Kyrpides N."/>
            <person name="Mavromatis K."/>
            <person name="Markowitz V."/>
            <person name="Palaniappan K."/>
            <person name="Ivanova N."/>
            <person name="Schaumberg A."/>
            <person name="Pati A."/>
            <person name="Liolios K."/>
            <person name="Nordberg H.P."/>
            <person name="Cantor M.N."/>
            <person name="Hua S.X."/>
            <person name="Woyke T."/>
        </authorList>
    </citation>
    <scope>NUCLEOTIDE SEQUENCE [LARGE SCALE GENOMIC DNA]</scope>
    <source>
        <strain evidence="1 2">DSM 14336</strain>
    </source>
</reference>
<dbReference type="STRING" id="999552.METH_02945"/>
<proteinExistence type="predicted"/>
<dbReference type="EMBL" id="CP006773">
    <property type="protein sequence ID" value="AHD02852.1"/>
    <property type="molecule type" value="Genomic_DNA"/>
</dbReference>
<evidence type="ECO:0000313" key="1">
    <source>
        <dbReference type="EMBL" id="AHD02852.1"/>
    </source>
</evidence>
<dbReference type="Proteomes" id="UP000018780">
    <property type="component" value="Chromosome"/>
</dbReference>
<organism evidence="1 2">
    <name type="scientific">Leisingera methylohalidivorans DSM 14336</name>
    <dbReference type="NCBI Taxonomy" id="999552"/>
    <lineage>
        <taxon>Bacteria</taxon>
        <taxon>Pseudomonadati</taxon>
        <taxon>Pseudomonadota</taxon>
        <taxon>Alphaproteobacteria</taxon>
        <taxon>Rhodobacterales</taxon>
        <taxon>Roseobacteraceae</taxon>
        <taxon>Leisingera</taxon>
    </lineage>
</organism>
<protein>
    <submittedName>
        <fullName evidence="1">Uncharacterized protein</fullName>
    </submittedName>
</protein>
<name>V9W113_9RHOB</name>
<evidence type="ECO:0000313" key="2">
    <source>
        <dbReference type="Proteomes" id="UP000018780"/>
    </source>
</evidence>
<accession>V9W113</accession>
<sequence length="63" mass="6526">MDPVLSIPAGTAENLRPAEVSQIVPRFAAGHGTDVEGRAITFKTTQFECAAGGVSLCKPAQGR</sequence>